<dbReference type="Proteomes" id="UP000664203">
    <property type="component" value="Unassembled WGS sequence"/>
</dbReference>
<comment type="caution">
    <text evidence="3">The sequence shown here is derived from an EMBL/GenBank/DDBJ whole genome shotgun (WGS) entry which is preliminary data.</text>
</comment>
<keyword evidence="1" id="KW-1133">Transmembrane helix</keyword>
<keyword evidence="1" id="KW-0812">Transmembrane</keyword>
<feature type="transmembrane region" description="Helical" evidence="1">
    <location>
        <begin position="179"/>
        <end position="196"/>
    </location>
</feature>
<feature type="transmembrane region" description="Helical" evidence="1">
    <location>
        <begin position="138"/>
        <end position="159"/>
    </location>
</feature>
<name>A0A8H3FQF1_9LECA</name>
<feature type="domain" description="DUF7702" evidence="2">
    <location>
        <begin position="3"/>
        <end position="242"/>
    </location>
</feature>
<accession>A0A8H3FQF1</accession>
<evidence type="ECO:0000313" key="4">
    <source>
        <dbReference type="Proteomes" id="UP000664203"/>
    </source>
</evidence>
<dbReference type="PANTHER" id="PTHR42109:SF3">
    <property type="entry name" value="INTEGRAL MEMBRANE PROTEIN (AFU_ORTHOLOGUE AFUA_5G00100)"/>
    <property type="match status" value="1"/>
</dbReference>
<dbReference type="InterPro" id="IPR056119">
    <property type="entry name" value="DUF7702"/>
</dbReference>
<feature type="transmembrane region" description="Helical" evidence="1">
    <location>
        <begin position="6"/>
        <end position="25"/>
    </location>
</feature>
<feature type="transmembrane region" description="Helical" evidence="1">
    <location>
        <begin position="32"/>
        <end position="51"/>
    </location>
</feature>
<gene>
    <name evidence="3" type="ORF">ALECFALPRED_004175</name>
</gene>
<feature type="transmembrane region" description="Helical" evidence="1">
    <location>
        <begin position="216"/>
        <end position="240"/>
    </location>
</feature>
<organism evidence="3 4">
    <name type="scientific">Alectoria fallacina</name>
    <dbReference type="NCBI Taxonomy" id="1903189"/>
    <lineage>
        <taxon>Eukaryota</taxon>
        <taxon>Fungi</taxon>
        <taxon>Dikarya</taxon>
        <taxon>Ascomycota</taxon>
        <taxon>Pezizomycotina</taxon>
        <taxon>Lecanoromycetes</taxon>
        <taxon>OSLEUM clade</taxon>
        <taxon>Lecanoromycetidae</taxon>
        <taxon>Lecanorales</taxon>
        <taxon>Lecanorineae</taxon>
        <taxon>Parmeliaceae</taxon>
        <taxon>Alectoria</taxon>
    </lineage>
</organism>
<reference evidence="3" key="1">
    <citation type="submission" date="2021-03" db="EMBL/GenBank/DDBJ databases">
        <authorList>
            <person name="Tagirdzhanova G."/>
        </authorList>
    </citation>
    <scope>NUCLEOTIDE SEQUENCE</scope>
</reference>
<keyword evidence="4" id="KW-1185">Reference proteome</keyword>
<sequence>MADPLAIASLVIYAILLQPTLYCFWAHGRRGFLGWFYLQIFCLLRIIGNAVELHEAATPTPTSSHVLLINNIGLSPLLLATAGILHEARRARNSRLRNKIEWFLVLQYHLLVSAALGLIIVGVVFLENGNLSSNKRALLKIGAALVVLCWVLLLVWTLVSMPSYQTDTSAAIYRDGSKLLLGVVVALPLVAVRLVYGVSSLILELNESSSEFTTSLAIKVCLSVIPEMLLTAGFVVVGINTRNIWVPFGRWTRVEQSGSVDGPSYLELLSSREQGTTS</sequence>
<dbReference type="AlphaFoldDB" id="A0A8H3FQF1"/>
<proteinExistence type="predicted"/>
<keyword evidence="1" id="KW-0472">Membrane</keyword>
<evidence type="ECO:0000313" key="3">
    <source>
        <dbReference type="EMBL" id="CAF9928923.1"/>
    </source>
</evidence>
<evidence type="ECO:0000259" key="2">
    <source>
        <dbReference type="Pfam" id="PF24800"/>
    </source>
</evidence>
<dbReference type="OrthoDB" id="2560628at2759"/>
<dbReference type="PANTHER" id="PTHR42109">
    <property type="entry name" value="UNPLACED GENOMIC SCAFFOLD UM_SCAF_CONTIG_1.265, WHOLE GENOME SHOTGUN SEQUENCE"/>
    <property type="match status" value="1"/>
</dbReference>
<protein>
    <recommendedName>
        <fullName evidence="2">DUF7702 domain-containing protein</fullName>
    </recommendedName>
</protein>
<evidence type="ECO:0000256" key="1">
    <source>
        <dbReference type="SAM" id="Phobius"/>
    </source>
</evidence>
<feature type="transmembrane region" description="Helical" evidence="1">
    <location>
        <begin position="106"/>
        <end position="126"/>
    </location>
</feature>
<dbReference type="EMBL" id="CAJPDR010000258">
    <property type="protein sequence ID" value="CAF9928923.1"/>
    <property type="molecule type" value="Genomic_DNA"/>
</dbReference>
<feature type="transmembrane region" description="Helical" evidence="1">
    <location>
        <begin position="63"/>
        <end position="85"/>
    </location>
</feature>
<dbReference type="Pfam" id="PF24800">
    <property type="entry name" value="DUF7702"/>
    <property type="match status" value="1"/>
</dbReference>